<dbReference type="AlphaFoldDB" id="A0AAW1TCD5"/>
<reference evidence="4 5" key="1">
    <citation type="journal article" date="2024" name="Nat. Commun.">
        <title>Phylogenomics reveals the evolutionary origins of lichenization in chlorophyte algae.</title>
        <authorList>
            <person name="Puginier C."/>
            <person name="Libourel C."/>
            <person name="Otte J."/>
            <person name="Skaloud P."/>
            <person name="Haon M."/>
            <person name="Grisel S."/>
            <person name="Petersen M."/>
            <person name="Berrin J.G."/>
            <person name="Delaux P.M."/>
            <person name="Dal Grande F."/>
            <person name="Keller J."/>
        </authorList>
    </citation>
    <scope>NUCLEOTIDE SEQUENCE [LARGE SCALE GENOMIC DNA]</scope>
    <source>
        <strain evidence="4 5">SAG 2523</strain>
    </source>
</reference>
<dbReference type="SUPFAM" id="SSF53335">
    <property type="entry name" value="S-adenosyl-L-methionine-dependent methyltransferases"/>
    <property type="match status" value="1"/>
</dbReference>
<dbReference type="InterPro" id="IPR007848">
    <property type="entry name" value="Small_mtfrase_dom"/>
</dbReference>
<evidence type="ECO:0000256" key="1">
    <source>
        <dbReference type="ARBA" id="ARBA00009741"/>
    </source>
</evidence>
<dbReference type="CDD" id="cd02440">
    <property type="entry name" value="AdoMet_MTases"/>
    <property type="match status" value="1"/>
</dbReference>
<keyword evidence="5" id="KW-1185">Reference proteome</keyword>
<feature type="domain" description="Methyltransferase small" evidence="3">
    <location>
        <begin position="45"/>
        <end position="146"/>
    </location>
</feature>
<dbReference type="GO" id="GO:0003676">
    <property type="term" value="F:nucleic acid binding"/>
    <property type="evidence" value="ECO:0007669"/>
    <property type="project" value="InterPro"/>
</dbReference>
<gene>
    <name evidence="4" type="ORF">WJX84_002657</name>
</gene>
<dbReference type="EMBL" id="JALJOV010000146">
    <property type="protein sequence ID" value="KAK9866625.1"/>
    <property type="molecule type" value="Genomic_DNA"/>
</dbReference>
<accession>A0AAW1TCD5</accession>
<comment type="similarity">
    <text evidence="1">Belongs to the methyltransferase superfamily. PrmA family.</text>
</comment>
<dbReference type="InterPro" id="IPR002052">
    <property type="entry name" value="DNA_methylase_N6_adenine_CS"/>
</dbReference>
<dbReference type="PANTHER" id="PTHR23290">
    <property type="entry name" value="RRNA N6-ADENOSINE-METHYLTRANSFERASE METTL5"/>
    <property type="match status" value="1"/>
</dbReference>
<evidence type="ECO:0000259" key="3">
    <source>
        <dbReference type="Pfam" id="PF05175"/>
    </source>
</evidence>
<proteinExistence type="inferred from homology"/>
<protein>
    <recommendedName>
        <fullName evidence="2">Methyltransferase-like protein 5</fullName>
    </recommendedName>
</protein>
<dbReference type="Proteomes" id="UP001485043">
    <property type="component" value="Unassembled WGS sequence"/>
</dbReference>
<evidence type="ECO:0000256" key="2">
    <source>
        <dbReference type="ARBA" id="ARBA00041374"/>
    </source>
</evidence>
<organism evidence="4 5">
    <name type="scientific">Apatococcus fuscideae</name>
    <dbReference type="NCBI Taxonomy" id="2026836"/>
    <lineage>
        <taxon>Eukaryota</taxon>
        <taxon>Viridiplantae</taxon>
        <taxon>Chlorophyta</taxon>
        <taxon>core chlorophytes</taxon>
        <taxon>Trebouxiophyceae</taxon>
        <taxon>Chlorellales</taxon>
        <taxon>Chlorellaceae</taxon>
        <taxon>Apatococcus</taxon>
    </lineage>
</organism>
<sequence>MKLKELNSLLQTVRTFNDPKIELEQYSTSPHLASQLLFMADVSFDDICGKTVIDLGCGTGMLSIGAGILGSSHVIGLDMDADALQTACDNVMEFDDLSIDFVQMRMQDVGHLSSRLQADTLVLNPPFGTRKKGADIEFLQTAIQMAQGAVYSLHKTTTRAHVQKVAQREPRVASAEVLAEMRFDLPATYAFHKQRCADIAVDLWRIAMR</sequence>
<dbReference type="InterPro" id="IPR029063">
    <property type="entry name" value="SAM-dependent_MTases_sf"/>
</dbReference>
<dbReference type="Gene3D" id="3.40.50.150">
    <property type="entry name" value="Vaccinia Virus protein VP39"/>
    <property type="match status" value="1"/>
</dbReference>
<dbReference type="Pfam" id="PF05175">
    <property type="entry name" value="MTS"/>
    <property type="match status" value="1"/>
</dbReference>
<dbReference type="PROSITE" id="PS00092">
    <property type="entry name" value="N6_MTASE"/>
    <property type="match status" value="1"/>
</dbReference>
<name>A0AAW1TCD5_9CHLO</name>
<dbReference type="PANTHER" id="PTHR23290:SF0">
    <property type="entry name" value="RRNA N6-ADENOSINE-METHYLTRANSFERASE METTL5"/>
    <property type="match status" value="1"/>
</dbReference>
<evidence type="ECO:0000313" key="4">
    <source>
        <dbReference type="EMBL" id="KAK9866625.1"/>
    </source>
</evidence>
<dbReference type="GO" id="GO:0008988">
    <property type="term" value="F:rRNA (adenine-N6-)-methyltransferase activity"/>
    <property type="evidence" value="ECO:0007669"/>
    <property type="project" value="TreeGrafter"/>
</dbReference>
<dbReference type="InterPro" id="IPR051720">
    <property type="entry name" value="rRNA_MeTrfase/Polyamine_Synth"/>
</dbReference>
<evidence type="ECO:0000313" key="5">
    <source>
        <dbReference type="Proteomes" id="UP001485043"/>
    </source>
</evidence>
<comment type="caution">
    <text evidence="4">The sequence shown here is derived from an EMBL/GenBank/DDBJ whole genome shotgun (WGS) entry which is preliminary data.</text>
</comment>